<protein>
    <submittedName>
        <fullName evidence="1">Uncharacterized protein</fullName>
    </submittedName>
</protein>
<dbReference type="Proteomes" id="UP000663887">
    <property type="component" value="Unassembled WGS sequence"/>
</dbReference>
<proteinExistence type="predicted"/>
<organism evidence="1 2">
    <name type="scientific">Rotaria magnacalcarata</name>
    <dbReference type="NCBI Taxonomy" id="392030"/>
    <lineage>
        <taxon>Eukaryota</taxon>
        <taxon>Metazoa</taxon>
        <taxon>Spiralia</taxon>
        <taxon>Gnathifera</taxon>
        <taxon>Rotifera</taxon>
        <taxon>Eurotatoria</taxon>
        <taxon>Bdelloidea</taxon>
        <taxon>Philodinida</taxon>
        <taxon>Philodinidae</taxon>
        <taxon>Rotaria</taxon>
    </lineage>
</organism>
<gene>
    <name evidence="1" type="ORF">XDN619_LOCUS2327</name>
</gene>
<evidence type="ECO:0000313" key="1">
    <source>
        <dbReference type="EMBL" id="CAF1980058.1"/>
    </source>
</evidence>
<accession>A0A816M656</accession>
<name>A0A816M656_9BILA</name>
<comment type="caution">
    <text evidence="1">The sequence shown here is derived from an EMBL/GenBank/DDBJ whole genome shotgun (WGS) entry which is preliminary data.</text>
</comment>
<reference evidence="1" key="1">
    <citation type="submission" date="2021-02" db="EMBL/GenBank/DDBJ databases">
        <authorList>
            <person name="Nowell W R."/>
        </authorList>
    </citation>
    <scope>NUCLEOTIDE SEQUENCE</scope>
</reference>
<sequence>MCIDFCLKYEAPFAAYSEFTGHCNCWRIFNNALVNNIFAINHTCSDWFADNDNGSIADTVTLYRTSFVPVGTGFKPEAPPNQISLVFFFLVSGRKSLRQVKRVMRAIDSTEHYYIIHVDKVCVTLINLALSSSQCRWSNSVLLNFMLYDSWFLHK</sequence>
<dbReference type="EMBL" id="CAJNRG010000109">
    <property type="protein sequence ID" value="CAF1980058.1"/>
    <property type="molecule type" value="Genomic_DNA"/>
</dbReference>
<evidence type="ECO:0000313" key="2">
    <source>
        <dbReference type="Proteomes" id="UP000663887"/>
    </source>
</evidence>
<dbReference type="AlphaFoldDB" id="A0A816M656"/>